<accession>A0A1B9GNC7</accession>
<reference evidence="1 2" key="1">
    <citation type="submission" date="2013-07" db="EMBL/GenBank/DDBJ databases">
        <title>The Genome Sequence of Cryptococcus heveanensis BCC8398.</title>
        <authorList>
            <consortium name="The Broad Institute Genome Sequencing Platform"/>
            <person name="Cuomo C."/>
            <person name="Litvintseva A."/>
            <person name="Chen Y."/>
            <person name="Heitman J."/>
            <person name="Sun S."/>
            <person name="Springer D."/>
            <person name="Dromer F."/>
            <person name="Young S.K."/>
            <person name="Zeng Q."/>
            <person name="Gargeya S."/>
            <person name="Fitzgerald M."/>
            <person name="Abouelleil A."/>
            <person name="Alvarado L."/>
            <person name="Berlin A.M."/>
            <person name="Chapman S.B."/>
            <person name="Dewar J."/>
            <person name="Goldberg J."/>
            <person name="Griggs A."/>
            <person name="Gujja S."/>
            <person name="Hansen M."/>
            <person name="Howarth C."/>
            <person name="Imamovic A."/>
            <person name="Larimer J."/>
            <person name="McCowan C."/>
            <person name="Murphy C."/>
            <person name="Pearson M."/>
            <person name="Priest M."/>
            <person name="Roberts A."/>
            <person name="Saif S."/>
            <person name="Shea T."/>
            <person name="Sykes S."/>
            <person name="Wortman J."/>
            <person name="Nusbaum C."/>
            <person name="Birren B."/>
        </authorList>
    </citation>
    <scope>NUCLEOTIDE SEQUENCE [LARGE SCALE GENOMIC DNA]</scope>
    <source>
        <strain evidence="1 2">BCC8398</strain>
    </source>
</reference>
<gene>
    <name evidence="1" type="ORF">I316_05935</name>
</gene>
<evidence type="ECO:0000313" key="2">
    <source>
        <dbReference type="Proteomes" id="UP000092666"/>
    </source>
</evidence>
<dbReference type="EMBL" id="KI669508">
    <property type="protein sequence ID" value="OCF32507.1"/>
    <property type="molecule type" value="Genomic_DNA"/>
</dbReference>
<evidence type="ECO:0000313" key="1">
    <source>
        <dbReference type="EMBL" id="OCF32507.1"/>
    </source>
</evidence>
<reference evidence="2" key="2">
    <citation type="submission" date="2013-12" db="EMBL/GenBank/DDBJ databases">
        <title>Evolution of pathogenesis and genome organization in the Tremellales.</title>
        <authorList>
            <person name="Cuomo C."/>
            <person name="Litvintseva A."/>
            <person name="Heitman J."/>
            <person name="Chen Y."/>
            <person name="Sun S."/>
            <person name="Springer D."/>
            <person name="Dromer F."/>
            <person name="Young S."/>
            <person name="Zeng Q."/>
            <person name="Chapman S."/>
            <person name="Gujja S."/>
            <person name="Saif S."/>
            <person name="Birren B."/>
        </authorList>
    </citation>
    <scope>NUCLEOTIDE SEQUENCE [LARGE SCALE GENOMIC DNA]</scope>
    <source>
        <strain evidence="2">BCC8398</strain>
    </source>
</reference>
<proteinExistence type="predicted"/>
<sequence>MSVFSIDQDIFLRMFPQTRAHRFISYKKEGAWVTRVVSTPDPLGTVLTPSHAIATQWSTVMRYYDGMPNLPWPLEKDIPWPVAMMEVTAILRPFKYRMTALNDAFVRMMSGLTPSSTWMEHHMDGWVLKASPGGDEDDGTRKIGPEYRQGTQLGVIGGISTVSSSPHPMVHTHIWGFPRVWWVVHLEDNERFEELIDGVDPNLSSLSTSEDAHRLRPSERVYTRPHAYYTYVDMGPNLITFSEMAQDKEKEKGDVGAWAG</sequence>
<protein>
    <submittedName>
        <fullName evidence="1">Uncharacterized protein</fullName>
    </submittedName>
</protein>
<dbReference type="AlphaFoldDB" id="A0A1B9GNC7"/>
<organism evidence="1 2">
    <name type="scientific">Kwoniella heveanensis BCC8398</name>
    <dbReference type="NCBI Taxonomy" id="1296120"/>
    <lineage>
        <taxon>Eukaryota</taxon>
        <taxon>Fungi</taxon>
        <taxon>Dikarya</taxon>
        <taxon>Basidiomycota</taxon>
        <taxon>Agaricomycotina</taxon>
        <taxon>Tremellomycetes</taxon>
        <taxon>Tremellales</taxon>
        <taxon>Cryptococcaceae</taxon>
        <taxon>Kwoniella</taxon>
    </lineage>
</organism>
<dbReference type="Proteomes" id="UP000092666">
    <property type="component" value="Unassembled WGS sequence"/>
</dbReference>
<name>A0A1B9GNC7_9TREE</name>
<keyword evidence="2" id="KW-1185">Reference proteome</keyword>